<keyword evidence="4 6" id="KW-1133">Transmembrane helix</keyword>
<evidence type="ECO:0000256" key="5">
    <source>
        <dbReference type="ARBA" id="ARBA00023136"/>
    </source>
</evidence>
<dbReference type="InParanoid" id="A0A507BBH5"/>
<evidence type="ECO:0000256" key="3">
    <source>
        <dbReference type="ARBA" id="ARBA00022692"/>
    </source>
</evidence>
<feature type="transmembrane region" description="Helical" evidence="6">
    <location>
        <begin position="426"/>
        <end position="448"/>
    </location>
</feature>
<feature type="transmembrane region" description="Helical" evidence="6">
    <location>
        <begin position="136"/>
        <end position="156"/>
    </location>
</feature>
<dbReference type="SUPFAM" id="SSF103473">
    <property type="entry name" value="MFS general substrate transporter"/>
    <property type="match status" value="1"/>
</dbReference>
<dbReference type="Proteomes" id="UP000319257">
    <property type="component" value="Unassembled WGS sequence"/>
</dbReference>
<feature type="transmembrane region" description="Helical" evidence="6">
    <location>
        <begin position="168"/>
        <end position="189"/>
    </location>
</feature>
<feature type="transmembrane region" description="Helical" evidence="6">
    <location>
        <begin position="253"/>
        <end position="272"/>
    </location>
</feature>
<comment type="caution">
    <text evidence="7">The sequence shown here is derived from an EMBL/GenBank/DDBJ whole genome shotgun (WGS) entry which is preliminary data.</text>
</comment>
<dbReference type="GeneID" id="41967775"/>
<dbReference type="RefSeq" id="XP_030997705.1">
    <property type="nucleotide sequence ID" value="XM_031137562.1"/>
</dbReference>
<feature type="transmembrane region" description="Helical" evidence="6">
    <location>
        <begin position="508"/>
        <end position="527"/>
    </location>
</feature>
<dbReference type="Pfam" id="PF00854">
    <property type="entry name" value="PTR2"/>
    <property type="match status" value="2"/>
</dbReference>
<sequence>METDKLSTGNRGATGTAEVLSGAAPVESTAVAQTIDKAVDTEPGFDAGLDNDADTAITEEDRHLLRRIPDSIPMISYIICIVEFAERASYYGAKTVFNNFLQFPLPKDGNGSGAVPSSNPNGHAGALGKGLQFSSAFVILFTFLAYFFPILGAWIADAKLGRFKTIMIGVIIGAVAHVIMVGGAAPAVLVAGNGLAPFLISFFLLAIGAGIFKPNVAPTVIDQYRHQKEYVRTLGSGERVIVDPERTIQRIMLIFYAFVNMGSFFMIATTYTEKYLGFWVSFLLPTILYVLIPALLLAVRKKLVRRAPSGSELTTFFKIVGRAVRENKGNIFARDFWRAAAPSTLAARGVRVSWSERAVEDVRRTFEACVIFLYFPGAAMRTDGAPNDLIGNFNPLTIIVCTPVLAYGLYPLLARWKIRFGPVRRMTFGFALAAVSGAVGAVVQWRVYETSPCGYAASDCDGVSPLSIWWQIPNTALGALSELFCTVTAQEMAYARSPPHLKSVTMALFLFTQALSAALSEILIPAIIDPHLIWVWAGPAIALVGQTVVFWVRHHHVDNEVYMLDQGEDSSVSAEAEKTNV</sequence>
<comment type="similarity">
    <text evidence="2">Belongs to the major facilitator superfamily. Proton-dependent oligopeptide transporter (POT/PTR) (TC 2.A.17) family.</text>
</comment>
<dbReference type="AlphaFoldDB" id="A0A507BBH5"/>
<dbReference type="InterPro" id="IPR036259">
    <property type="entry name" value="MFS_trans_sf"/>
</dbReference>
<keyword evidence="8" id="KW-1185">Reference proteome</keyword>
<gene>
    <name evidence="7" type="ORF">E0L32_000328</name>
</gene>
<proteinExistence type="inferred from homology"/>
<dbReference type="OrthoDB" id="8904098at2759"/>
<dbReference type="GO" id="GO:0016020">
    <property type="term" value="C:membrane"/>
    <property type="evidence" value="ECO:0007669"/>
    <property type="project" value="UniProtKB-SubCell"/>
</dbReference>
<comment type="subcellular location">
    <subcellularLocation>
        <location evidence="1">Membrane</location>
        <topology evidence="1">Multi-pass membrane protein</topology>
    </subcellularLocation>
</comment>
<evidence type="ECO:0000256" key="4">
    <source>
        <dbReference type="ARBA" id="ARBA00022989"/>
    </source>
</evidence>
<feature type="transmembrane region" description="Helical" evidence="6">
    <location>
        <begin position="393"/>
        <end position="414"/>
    </location>
</feature>
<feature type="transmembrane region" description="Helical" evidence="6">
    <location>
        <begin position="278"/>
        <end position="299"/>
    </location>
</feature>
<evidence type="ECO:0000256" key="1">
    <source>
        <dbReference type="ARBA" id="ARBA00004141"/>
    </source>
</evidence>
<evidence type="ECO:0000256" key="2">
    <source>
        <dbReference type="ARBA" id="ARBA00005982"/>
    </source>
</evidence>
<feature type="transmembrane region" description="Helical" evidence="6">
    <location>
        <begin position="533"/>
        <end position="552"/>
    </location>
</feature>
<keyword evidence="5 6" id="KW-0472">Membrane</keyword>
<organism evidence="7 8">
    <name type="scientific">Thyridium curvatum</name>
    <dbReference type="NCBI Taxonomy" id="1093900"/>
    <lineage>
        <taxon>Eukaryota</taxon>
        <taxon>Fungi</taxon>
        <taxon>Dikarya</taxon>
        <taxon>Ascomycota</taxon>
        <taxon>Pezizomycotina</taxon>
        <taxon>Sordariomycetes</taxon>
        <taxon>Sordariomycetidae</taxon>
        <taxon>Thyridiales</taxon>
        <taxon>Thyridiaceae</taxon>
        <taxon>Thyridium</taxon>
    </lineage>
</organism>
<evidence type="ECO:0000313" key="8">
    <source>
        <dbReference type="Proteomes" id="UP000319257"/>
    </source>
</evidence>
<dbReference type="PANTHER" id="PTHR11654">
    <property type="entry name" value="OLIGOPEPTIDE TRANSPORTER-RELATED"/>
    <property type="match status" value="1"/>
</dbReference>
<evidence type="ECO:0000313" key="7">
    <source>
        <dbReference type="EMBL" id="TPX15994.1"/>
    </source>
</evidence>
<dbReference type="InterPro" id="IPR000109">
    <property type="entry name" value="POT_fam"/>
</dbReference>
<dbReference type="EMBL" id="SKBQ01000001">
    <property type="protein sequence ID" value="TPX15994.1"/>
    <property type="molecule type" value="Genomic_DNA"/>
</dbReference>
<keyword evidence="3 6" id="KW-0812">Transmembrane</keyword>
<name>A0A507BBH5_9PEZI</name>
<feature type="transmembrane region" description="Helical" evidence="6">
    <location>
        <begin position="195"/>
        <end position="212"/>
    </location>
</feature>
<evidence type="ECO:0000256" key="6">
    <source>
        <dbReference type="SAM" id="Phobius"/>
    </source>
</evidence>
<reference evidence="7 8" key="1">
    <citation type="submission" date="2019-06" db="EMBL/GenBank/DDBJ databases">
        <title>Draft genome sequence of the filamentous fungus Phialemoniopsis curvata isolated from diesel fuel.</title>
        <authorList>
            <person name="Varaljay V.A."/>
            <person name="Lyon W.J."/>
            <person name="Crouch A.L."/>
            <person name="Drake C.E."/>
            <person name="Hollomon J.M."/>
            <person name="Nadeau L.J."/>
            <person name="Nunn H.S."/>
            <person name="Stevenson B.S."/>
            <person name="Bojanowski C.L."/>
            <person name="Crookes-Goodson W.J."/>
        </authorList>
    </citation>
    <scope>NUCLEOTIDE SEQUENCE [LARGE SCALE GENOMIC DNA]</scope>
    <source>
        <strain evidence="7 8">D216</strain>
    </source>
</reference>
<dbReference type="Gene3D" id="1.20.1250.20">
    <property type="entry name" value="MFS general substrate transporter like domains"/>
    <property type="match status" value="1"/>
</dbReference>
<dbReference type="GO" id="GO:0022857">
    <property type="term" value="F:transmembrane transporter activity"/>
    <property type="evidence" value="ECO:0007669"/>
    <property type="project" value="InterPro"/>
</dbReference>
<accession>A0A507BBH5</accession>
<protein>
    <submittedName>
        <fullName evidence="7">Uncharacterized protein</fullName>
    </submittedName>
</protein>